<name>A0A9D7XSN7_9BACT</name>
<dbReference type="PANTHER" id="PTHR21600">
    <property type="entry name" value="MITOCHONDRIAL RNA PSEUDOURIDINE SYNTHASE"/>
    <property type="match status" value="1"/>
</dbReference>
<dbReference type="InterPro" id="IPR006145">
    <property type="entry name" value="PsdUridine_synth_RsuA/RluA"/>
</dbReference>
<dbReference type="CDD" id="cd02869">
    <property type="entry name" value="PseudoU_synth_RluA_like"/>
    <property type="match status" value="1"/>
</dbReference>
<dbReference type="GO" id="GO:0009982">
    <property type="term" value="F:pseudouridine synthase activity"/>
    <property type="evidence" value="ECO:0007669"/>
    <property type="project" value="InterPro"/>
</dbReference>
<dbReference type="GO" id="GO:0140098">
    <property type="term" value="F:catalytic activity, acting on RNA"/>
    <property type="evidence" value="ECO:0007669"/>
    <property type="project" value="UniProtKB-ARBA"/>
</dbReference>
<protein>
    <submittedName>
        <fullName evidence="4">RluA family pseudouridine synthase</fullName>
    </submittedName>
</protein>
<comment type="similarity">
    <text evidence="1">Belongs to the pseudouridine synthase RluA family.</text>
</comment>
<evidence type="ECO:0000259" key="3">
    <source>
        <dbReference type="Pfam" id="PF00849"/>
    </source>
</evidence>
<dbReference type="Proteomes" id="UP000808337">
    <property type="component" value="Unassembled WGS sequence"/>
</dbReference>
<dbReference type="InterPro" id="IPR050188">
    <property type="entry name" value="RluA_PseudoU_synthase"/>
</dbReference>
<dbReference type="InterPro" id="IPR006224">
    <property type="entry name" value="PsdUridine_synth_RluA-like_CS"/>
</dbReference>
<dbReference type="SUPFAM" id="SSF55120">
    <property type="entry name" value="Pseudouridine synthase"/>
    <property type="match status" value="1"/>
</dbReference>
<organism evidence="4 5">
    <name type="scientific">Candidatus Opimibacter skivensis</name>
    <dbReference type="NCBI Taxonomy" id="2982028"/>
    <lineage>
        <taxon>Bacteria</taxon>
        <taxon>Pseudomonadati</taxon>
        <taxon>Bacteroidota</taxon>
        <taxon>Saprospiria</taxon>
        <taxon>Saprospirales</taxon>
        <taxon>Saprospiraceae</taxon>
        <taxon>Candidatus Opimibacter</taxon>
    </lineage>
</organism>
<dbReference type="GO" id="GO:0001522">
    <property type="term" value="P:pseudouridine synthesis"/>
    <property type="evidence" value="ECO:0007669"/>
    <property type="project" value="InterPro"/>
</dbReference>
<dbReference type="GO" id="GO:0003723">
    <property type="term" value="F:RNA binding"/>
    <property type="evidence" value="ECO:0007669"/>
    <property type="project" value="InterPro"/>
</dbReference>
<dbReference type="PANTHER" id="PTHR21600:SF83">
    <property type="entry name" value="PSEUDOURIDYLATE SYNTHASE RPUSD4, MITOCHONDRIAL"/>
    <property type="match status" value="1"/>
</dbReference>
<reference evidence="4 5" key="1">
    <citation type="submission" date="2020-10" db="EMBL/GenBank/DDBJ databases">
        <title>Connecting structure to function with the recovery of over 1000 high-quality activated sludge metagenome-assembled genomes encoding full-length rRNA genes using long-read sequencing.</title>
        <authorList>
            <person name="Singleton C.M."/>
            <person name="Petriglieri F."/>
            <person name="Kristensen J.M."/>
            <person name="Kirkegaard R.H."/>
            <person name="Michaelsen T.Y."/>
            <person name="Andersen M.H."/>
            <person name="Karst S.M."/>
            <person name="Dueholm M.S."/>
            <person name="Nielsen P.H."/>
            <person name="Albertsen M."/>
        </authorList>
    </citation>
    <scope>NUCLEOTIDE SEQUENCE [LARGE SCALE GENOMIC DNA]</scope>
    <source>
        <strain evidence="4">Ribe_18-Q3-R11-54_MAXAC.273</strain>
    </source>
</reference>
<dbReference type="Gene3D" id="3.30.2350.10">
    <property type="entry name" value="Pseudouridine synthase"/>
    <property type="match status" value="1"/>
</dbReference>
<accession>A0A9D7XSN7</accession>
<dbReference type="PROSITE" id="PS01129">
    <property type="entry name" value="PSI_RLU"/>
    <property type="match status" value="1"/>
</dbReference>
<dbReference type="EMBL" id="JADKGY010000006">
    <property type="protein sequence ID" value="MBK9982723.1"/>
    <property type="molecule type" value="Genomic_DNA"/>
</dbReference>
<evidence type="ECO:0000313" key="5">
    <source>
        <dbReference type="Proteomes" id="UP000808337"/>
    </source>
</evidence>
<feature type="domain" description="Pseudouridine synthase RsuA/RluA-like" evidence="3">
    <location>
        <begin position="14"/>
        <end position="162"/>
    </location>
</feature>
<dbReference type="Pfam" id="PF00849">
    <property type="entry name" value="PseudoU_synth_2"/>
    <property type="match status" value="1"/>
</dbReference>
<dbReference type="GO" id="GO:0006396">
    <property type="term" value="P:RNA processing"/>
    <property type="evidence" value="ECO:0007669"/>
    <property type="project" value="UniProtKB-ARBA"/>
</dbReference>
<dbReference type="InterPro" id="IPR020103">
    <property type="entry name" value="PsdUridine_synth_cat_dom_sf"/>
</dbReference>
<gene>
    <name evidence="4" type="ORF">IPP15_09920</name>
</gene>
<evidence type="ECO:0000256" key="2">
    <source>
        <dbReference type="ARBA" id="ARBA00023235"/>
    </source>
</evidence>
<dbReference type="AlphaFoldDB" id="A0A9D7XSN7"/>
<evidence type="ECO:0000256" key="1">
    <source>
        <dbReference type="ARBA" id="ARBA00010876"/>
    </source>
</evidence>
<sequence>MKKISDLVLHKDHHLIVLNKPAGLSTQQDKTGDPNAHQMMMAYAHRDLYVVHRLDQRVSGVLVFAKTKDAAAFLSKQWKEKTTEKMYFAIVPTADIPAEGTLTHHLTFDNKNNITTAHQEPVAGSLEGTLTYKVIQHLDNFMVLKVNLISGRKHQIRAQLAAIGVPVRGDIKYGSKRTNENGSIDLHAYSLDFIHPSGKEHVKIIAPFPEEGLWKHVVIE</sequence>
<evidence type="ECO:0000313" key="4">
    <source>
        <dbReference type="EMBL" id="MBK9982723.1"/>
    </source>
</evidence>
<keyword evidence="2" id="KW-0413">Isomerase</keyword>
<proteinExistence type="inferred from homology"/>
<comment type="caution">
    <text evidence="4">The sequence shown here is derived from an EMBL/GenBank/DDBJ whole genome shotgun (WGS) entry which is preliminary data.</text>
</comment>